<evidence type="ECO:0000256" key="2">
    <source>
        <dbReference type="SAM" id="MobiDB-lite"/>
    </source>
</evidence>
<sequence length="605" mass="67264">MRHALVHGKFWALSAAIMSATLMMLGITLLPRQMHPLVTLQGRDVSRSSILGDGYIDQGWKNVWSSIPAQYKQVTKELSGYNLFGPNGRQSGHSKAATTAKSELASYSSILGHLGSDGDSGQSGSSGSGRHEVKEYDKELASYSNILSFPPADPDKAAESIRIAKPKAKVDETKRIASIERKLRKVDRELAEDSQQGVQGGAEAGAGSRSKSSKESQEVCNSCLRHWDQQALSCAKESCSPKMWESELAREQVKLNNQLASVFDSCVPASIPSSKAKILVSSFVLPWDKPFSPPDNSWLKIVPTGPGYDDLGLRTGETPQLKLSGYTVLSGADLKCKGGKTMEEQLEPLVERQSVLNRKRAFSYFEKLSNSPKGAEAMAEKALESANVRSAVMSWLYPVGEEDAQKRAMRQREVAAREEEEKKEKEAVERKKEKMLEERRKMEALKVKELEKRVMKEQEQNAQGGGYLGLSHHSSLGFKEASADTETQKEEEKSAKGSGAVQNAMIRMLKAKEALLQAIRRRAMEAKQAGRHGKVSSKQLATDEKAFEDMQHHDRSIVKSASYAQQRIREEQVLKLQKLRHERLERERMSLRSTLKKLKSQMAED</sequence>
<organism evidence="4">
    <name type="scientific">Hanusia phi</name>
    <dbReference type="NCBI Taxonomy" id="3032"/>
    <lineage>
        <taxon>Eukaryota</taxon>
        <taxon>Cryptophyceae</taxon>
        <taxon>Pyrenomonadales</taxon>
        <taxon>Geminigeraceae</taxon>
        <taxon>Hanusia</taxon>
    </lineage>
</organism>
<feature type="region of interest" description="Disordered" evidence="2">
    <location>
        <begin position="526"/>
        <end position="557"/>
    </location>
</feature>
<evidence type="ECO:0000256" key="3">
    <source>
        <dbReference type="SAM" id="Phobius"/>
    </source>
</evidence>
<dbReference type="EMBL" id="HBEO01035738">
    <property type="protein sequence ID" value="CAD8509521.1"/>
    <property type="molecule type" value="Transcribed_RNA"/>
</dbReference>
<proteinExistence type="predicted"/>
<evidence type="ECO:0000313" key="4">
    <source>
        <dbReference type="EMBL" id="CAD8509521.1"/>
    </source>
</evidence>
<keyword evidence="3" id="KW-1133">Transmembrane helix</keyword>
<reference evidence="4" key="1">
    <citation type="submission" date="2021-01" db="EMBL/GenBank/DDBJ databases">
        <authorList>
            <person name="Corre E."/>
            <person name="Pelletier E."/>
            <person name="Niang G."/>
            <person name="Scheremetjew M."/>
            <person name="Finn R."/>
            <person name="Kale V."/>
            <person name="Holt S."/>
            <person name="Cochrane G."/>
            <person name="Meng A."/>
            <person name="Brown T."/>
            <person name="Cohen L."/>
        </authorList>
    </citation>
    <scope>NUCLEOTIDE SEQUENCE</scope>
    <source>
        <strain evidence="4">CCMP325</strain>
    </source>
</reference>
<feature type="region of interest" description="Disordered" evidence="2">
    <location>
        <begin position="408"/>
        <end position="431"/>
    </location>
</feature>
<keyword evidence="1" id="KW-0175">Coiled coil</keyword>
<name>A0A7S0NF49_9CRYP</name>
<gene>
    <name evidence="4" type="ORF">HPHI1048_LOCUS24239</name>
</gene>
<dbReference type="AlphaFoldDB" id="A0A7S0NF49"/>
<feature type="coiled-coil region" evidence="1">
    <location>
        <begin position="574"/>
        <end position="601"/>
    </location>
</feature>
<accession>A0A7S0NF49</accession>
<keyword evidence="3" id="KW-0812">Transmembrane</keyword>
<protein>
    <submittedName>
        <fullName evidence="4">Uncharacterized protein</fullName>
    </submittedName>
</protein>
<evidence type="ECO:0000256" key="1">
    <source>
        <dbReference type="SAM" id="Coils"/>
    </source>
</evidence>
<feature type="compositionally biased region" description="Basic and acidic residues" evidence="2">
    <location>
        <begin position="541"/>
        <end position="557"/>
    </location>
</feature>
<feature type="transmembrane region" description="Helical" evidence="3">
    <location>
        <begin position="12"/>
        <end position="30"/>
    </location>
</feature>
<feature type="region of interest" description="Disordered" evidence="2">
    <location>
        <begin position="187"/>
        <end position="213"/>
    </location>
</feature>
<feature type="region of interest" description="Disordered" evidence="2">
    <location>
        <begin position="478"/>
        <end position="500"/>
    </location>
</feature>
<feature type="compositionally biased region" description="Basic and acidic residues" evidence="2">
    <location>
        <begin position="486"/>
        <end position="495"/>
    </location>
</feature>
<keyword evidence="3" id="KW-0472">Membrane</keyword>